<dbReference type="Pfam" id="PF00483">
    <property type="entry name" value="NTP_transferase"/>
    <property type="match status" value="1"/>
</dbReference>
<reference evidence="2 3" key="1">
    <citation type="journal article" date="2008" name="J. Bacteriol.">
        <title>The complete genome sequence of Thermococcus onnurineus NA1 reveals a mixed heterotrophic and carboxydotrophic metabolism.</title>
        <authorList>
            <person name="Lee H.S."/>
            <person name="Kang S.G."/>
            <person name="Bae S.S."/>
            <person name="Lim J.K."/>
            <person name="Cho Y."/>
            <person name="Kim Y.J."/>
            <person name="Jeon J.H."/>
            <person name="Cha S.S."/>
            <person name="Kwon K.K."/>
            <person name="Kim H.T."/>
            <person name="Park C.J."/>
            <person name="Lee H.W."/>
            <person name="Kim S.I."/>
            <person name="Chun J."/>
            <person name="Colwell R.R."/>
            <person name="Kim S.J."/>
            <person name="Lee J.H."/>
        </authorList>
    </citation>
    <scope>NUCLEOTIDE SEQUENCE [LARGE SCALE GENOMIC DNA]</scope>
    <source>
        <strain evidence="2 3">NA1</strain>
    </source>
</reference>
<dbReference type="KEGG" id="ton:TON_0193"/>
<organism evidence="2 3">
    <name type="scientific">Thermococcus onnurineus (strain NA1)</name>
    <dbReference type="NCBI Taxonomy" id="523850"/>
    <lineage>
        <taxon>Archaea</taxon>
        <taxon>Methanobacteriati</taxon>
        <taxon>Methanobacteriota</taxon>
        <taxon>Thermococci</taxon>
        <taxon>Thermococcales</taxon>
        <taxon>Thermococcaceae</taxon>
        <taxon>Thermococcus</taxon>
    </lineage>
</organism>
<feature type="domain" description="Nucleotidyl transferase" evidence="1">
    <location>
        <begin position="2"/>
        <end position="67"/>
    </location>
</feature>
<dbReference type="EMBL" id="CP000855">
    <property type="protein sequence ID" value="ACJ15678.1"/>
    <property type="molecule type" value="Genomic_DNA"/>
</dbReference>
<dbReference type="eggNOG" id="arCOG00666">
    <property type="taxonomic scope" value="Archaea"/>
</dbReference>
<evidence type="ECO:0000313" key="3">
    <source>
        <dbReference type="Proteomes" id="UP000002727"/>
    </source>
</evidence>
<sequence length="68" mass="7938">MKAVILAGKGTRLLPLTVYRPKSMIPFFNRLLMEYTFQNLIKAGVEEIYILFGYLKKRIMEYFGEGSQ</sequence>
<dbReference type="SUPFAM" id="SSF53448">
    <property type="entry name" value="Nucleotide-diphospho-sugar transferases"/>
    <property type="match status" value="1"/>
</dbReference>
<evidence type="ECO:0000259" key="1">
    <source>
        <dbReference type="Pfam" id="PF00483"/>
    </source>
</evidence>
<proteinExistence type="predicted"/>
<dbReference type="HOGENOM" id="CLU_2784321_0_0_2"/>
<dbReference type="STRING" id="523850.TON_0193"/>
<accession>B6YSZ1</accession>
<name>B6YSZ1_THEON</name>
<evidence type="ECO:0000313" key="2">
    <source>
        <dbReference type="EMBL" id="ACJ15678.1"/>
    </source>
</evidence>
<gene>
    <name evidence="2" type="ordered locus">TON_0193</name>
</gene>
<dbReference type="InterPro" id="IPR005835">
    <property type="entry name" value="NTP_transferase_dom"/>
</dbReference>
<dbReference type="Proteomes" id="UP000002727">
    <property type="component" value="Chromosome"/>
</dbReference>
<dbReference type="PANTHER" id="PTHR22572">
    <property type="entry name" value="SUGAR-1-PHOSPHATE GUANYL TRANSFERASE"/>
    <property type="match status" value="1"/>
</dbReference>
<dbReference type="Gene3D" id="3.90.550.10">
    <property type="entry name" value="Spore Coat Polysaccharide Biosynthesis Protein SpsA, Chain A"/>
    <property type="match status" value="1"/>
</dbReference>
<dbReference type="InterPro" id="IPR050486">
    <property type="entry name" value="Mannose-1P_guanyltransferase"/>
</dbReference>
<keyword evidence="3" id="KW-1185">Reference proteome</keyword>
<dbReference type="PATRIC" id="fig|523850.10.peg.194"/>
<dbReference type="InterPro" id="IPR029044">
    <property type="entry name" value="Nucleotide-diphossugar_trans"/>
</dbReference>
<protein>
    <submittedName>
        <fullName evidence="2">NDP-sugar synthase, N-terminus</fullName>
    </submittedName>
</protein>
<dbReference type="AlphaFoldDB" id="B6YSZ1"/>